<dbReference type="EMBL" id="VJNC01000016">
    <property type="protein sequence ID" value="TSE19553.1"/>
    <property type="molecule type" value="Genomic_DNA"/>
</dbReference>
<dbReference type="Proteomes" id="UP000315577">
    <property type="component" value="Unassembled WGS sequence"/>
</dbReference>
<gene>
    <name evidence="3" type="ORF">EDC36_105148</name>
    <name evidence="4" type="ORF">Tigna_02173</name>
</gene>
<dbReference type="AlphaFoldDB" id="A0A4R3LDZ7"/>
<reference evidence="3 5" key="1">
    <citation type="submission" date="2019-03" db="EMBL/GenBank/DDBJ databases">
        <title>Genomic Encyclopedia of Type Strains, Phase IV (KMG-IV): sequencing the most valuable type-strain genomes for metagenomic binning, comparative biology and taxonomic classification.</title>
        <authorList>
            <person name="Goeker M."/>
        </authorList>
    </citation>
    <scope>NUCLEOTIDE SEQUENCE [LARGE SCALE GENOMIC DNA]</scope>
    <source>
        <strain evidence="3 5">DSM 12034</strain>
    </source>
</reference>
<evidence type="ECO:0000256" key="1">
    <source>
        <dbReference type="SAM" id="MobiDB-lite"/>
    </source>
</evidence>
<dbReference type="Pfam" id="PF00460">
    <property type="entry name" value="Flg_bb_rod"/>
    <property type="match status" value="1"/>
</dbReference>
<keyword evidence="3" id="KW-0282">Flagellum</keyword>
<protein>
    <submittedName>
        <fullName evidence="3">Flagellar basal body rod protein</fullName>
    </submittedName>
    <submittedName>
        <fullName evidence="4">Flagellar hook-basal body protein</fullName>
    </submittedName>
</protein>
<keyword evidence="3" id="KW-0966">Cell projection</keyword>
<evidence type="ECO:0000313" key="3">
    <source>
        <dbReference type="EMBL" id="TCS98391.1"/>
    </source>
</evidence>
<dbReference type="EMBL" id="SMAH01000005">
    <property type="protein sequence ID" value="TCS98391.1"/>
    <property type="molecule type" value="Genomic_DNA"/>
</dbReference>
<comment type="caution">
    <text evidence="3">The sequence shown here is derived from an EMBL/GenBank/DDBJ whole genome shotgun (WGS) entry which is preliminary data.</text>
</comment>
<reference evidence="4 6" key="2">
    <citation type="submission" date="2019-07" db="EMBL/GenBank/DDBJ databases">
        <title>Tepidimonas ignava SPS-1037 draft genome.</title>
        <authorList>
            <person name="Da Costa M.S."/>
            <person name="Froufe H.J.C."/>
            <person name="Egas C."/>
            <person name="Albuquerque L."/>
        </authorList>
    </citation>
    <scope>NUCLEOTIDE SEQUENCE [LARGE SCALE GENOMIC DNA]</scope>
    <source>
        <strain evidence="4 6">SPS-1037</strain>
    </source>
</reference>
<feature type="region of interest" description="Disordered" evidence="1">
    <location>
        <begin position="27"/>
        <end position="50"/>
    </location>
</feature>
<dbReference type="InterPro" id="IPR001444">
    <property type="entry name" value="Flag_bb_rod_N"/>
</dbReference>
<feature type="domain" description="Flagellar basal body rod protein N-terminal" evidence="2">
    <location>
        <begin position="1"/>
        <end position="24"/>
    </location>
</feature>
<evidence type="ECO:0000313" key="4">
    <source>
        <dbReference type="EMBL" id="TSE19553.1"/>
    </source>
</evidence>
<proteinExistence type="predicted"/>
<keyword evidence="3" id="KW-0969">Cilium</keyword>
<dbReference type="Proteomes" id="UP000295536">
    <property type="component" value="Unassembled WGS sequence"/>
</dbReference>
<keyword evidence="6" id="KW-1185">Reference proteome</keyword>
<evidence type="ECO:0000313" key="5">
    <source>
        <dbReference type="Proteomes" id="UP000295536"/>
    </source>
</evidence>
<evidence type="ECO:0000313" key="6">
    <source>
        <dbReference type="Proteomes" id="UP000315577"/>
    </source>
</evidence>
<evidence type="ECO:0000259" key="2">
    <source>
        <dbReference type="Pfam" id="PF00460"/>
    </source>
</evidence>
<accession>A0A4R3LDZ7</accession>
<sequence length="88" mass="9325">MAAAQARLDAAASNIANLPTEGYRRVQARAEAEPSGGVRTRTERLPEPGSDVAADQVEQRMAAGAFVANLKVFQAADRMLGRLLDTDA</sequence>
<name>A0A4R3LDZ7_9BURK</name>
<organism evidence="3 5">
    <name type="scientific">Tepidimonas ignava</name>
    <dbReference type="NCBI Taxonomy" id="114249"/>
    <lineage>
        <taxon>Bacteria</taxon>
        <taxon>Pseudomonadati</taxon>
        <taxon>Pseudomonadota</taxon>
        <taxon>Betaproteobacteria</taxon>
        <taxon>Burkholderiales</taxon>
        <taxon>Tepidimonas</taxon>
    </lineage>
</organism>